<dbReference type="eggNOG" id="KOG1172">
    <property type="taxonomic scope" value="Eukaryota"/>
</dbReference>
<feature type="compositionally biased region" description="Polar residues" evidence="20">
    <location>
        <begin position="35"/>
        <end position="47"/>
    </location>
</feature>
<evidence type="ECO:0000256" key="17">
    <source>
        <dbReference type="ARBA" id="ARBA00062575"/>
    </source>
</evidence>
<dbReference type="GO" id="GO:0005737">
    <property type="term" value="C:cytoplasm"/>
    <property type="evidence" value="ECO:0007669"/>
    <property type="project" value="UniProtKB-ARBA"/>
</dbReference>
<dbReference type="PRINTS" id="PR01231">
    <property type="entry name" value="HCO3TRNSPORT"/>
</dbReference>
<sequence>MVLETRDTSLGHPVHHIQSVEPVPPRVSPVEGTAADNSTPFSGSLFQEPNLAEGQGSASQEPGPCPGCGRHGGRERGPLSPGLGGGPQRTQCAQTLRLCALALFRGDECTHWCPGPGLEPAGSGEQEKQEDFGEGLAAPGQRPGEEVLDIPEHTAGQDREVPGILDHKEGLEEALELEDYEDLGIPEPWMEEPQALPSAEPTASDYVPAKPQPGTQEVYVQLQELAMDGKNAELQWVEVAHWMHVEENVGPRGCWGHPHLSYLTFWSLLQLHRAFAKGAVLLDLRERSLAGVVDELLDRLIFEDRIRPEDRAPLHRALLLRCSHAQDREALQGVTPAVLTRSGDPCTPLLAPQPSLETKLFCEQAEGDPQVRLASAVLERIPEGSESALLRVGHADFLEQPVLAFVRLHEAVELEAVELPRPVRFLAVLLGPEAPHTDYTQLGRAFATLMSERVFRMDAYLAQSRGELVSSLDSFLDCSLVLPPTDAPSEQALLGLVPVQRELLRRRYLPSPQPPVPSFYKGLDLNGGPGVPGGPDDPLQRTGQLFGGLVRDIRRRYPYYLSDITDALSPQVLAAVIFIYFAALSPAITFGGLLGEKTGNQMGVSELLISTAMQGILFALLGAQPLLVVGFSGPLLVFEDAFYSFCESNGLEYIVGRAWIGFWLILLVVLVVAFEGSFLVRFISRYTQEIFSFLISLIFIYETFSKLIKIFQDHPLQRTYPNVPIASKLQGPLPNTALFSLVLMAGTFILAMMLRKFKNSSYFPGKLRRVIGDFGVPISILIMVLVDFFIEDTYTQKLSVPDGLKVSNASARGWVIHPLGLYSHFPIWMMFASALPALLVFILIFLESQITTLIVSKPERKMTKGSGFHLDLLLVVGMGGVAALFGMPWLSATTVRSVTHANALTVMGKASTPGASAQIQEVKEQRISGLLVSVLVGLSILMEPVLSRIPLAVLFGIFLYMGVTSLSGIQLFDRILLLLKPAKYHPDLPFVKRVRTWRMHLFTAIQILCLALLWAVKSTQASLALPFVLILPLPLSRLELQCHIGGDPGAPGLVNGLPLPLRPHLQQGAWATPTLPRSPGADEQGRTRWGPSAPGCVCRVLFLFLSHPETRKALWGGQGSTLMTPSPVPVLGSAATEVEDIVLLALLCPVCLGIGFANKCICAGASLRGSLRVGPRHDPAQAVLVSGFPAGEERPHQGESVLRGHQGVGHQGNALPGQGLGVALGPAPRLGT</sequence>
<keyword evidence="12" id="KW-0564">Palmitate</keyword>
<comment type="subunit">
    <text evidence="17">Interacts with TMEM139.</text>
</comment>
<comment type="catalytic activity">
    <reaction evidence="15">
        <text>hydrogencarbonate(in) + chloride(out) = hydrogencarbonate(out) + chloride(in)</text>
        <dbReference type="Rhea" id="RHEA:72363"/>
        <dbReference type="ChEBI" id="CHEBI:17544"/>
        <dbReference type="ChEBI" id="CHEBI:17996"/>
    </reaction>
</comment>
<dbReference type="InterPro" id="IPR001717">
    <property type="entry name" value="Anion_exchange"/>
</dbReference>
<evidence type="ECO:0000256" key="4">
    <source>
        <dbReference type="ARBA" id="ARBA00022475"/>
    </source>
</evidence>
<dbReference type="InterPro" id="IPR018241">
    <property type="entry name" value="Anion_exchange_CS"/>
</dbReference>
<comment type="subunit">
    <text evidence="18">A dimer in solution, but in its membrane environment, it exists primarily as a mixture of dimers and tetramers and spans the membrane asymmetrically. Component of the ankyrin-1 complex in the erythrocyte, composed of ANK1, RHCE, RHAG, SLC4A1, EPB42, GYPA, GYPB and AQP1. Interacts with STOM; this interaction positively regulates SLC4A1 activity. Interacts with GYPA; a GYPA monomer is bound at each end of the SLC4A1 dimer forming a heterotetramer. Three SLC4A1 dimers (Band 3-I, Band 3-II and Band 3-III) participates in the ankyrin-1 complex. Interacts (via the cytoplasmic domain) with EPB42; this interaction is mediated by the SLC4A1 Band 3-I dimer. Interacts (via the cytoplasmic domain) directly with ANK1; this interaction is mediated by the SLC4A1 Band 3-II and Band 3-III dimers.</text>
</comment>
<dbReference type="GO" id="GO:0005452">
    <property type="term" value="F:solute:inorganic anion antiporter activity"/>
    <property type="evidence" value="ECO:0007669"/>
    <property type="project" value="InterPro"/>
</dbReference>
<dbReference type="Gene3D" id="1.10.287.570">
    <property type="entry name" value="Helical hairpin bin"/>
    <property type="match status" value="1"/>
</dbReference>
<evidence type="ECO:0000256" key="3">
    <source>
        <dbReference type="ARBA" id="ARBA00022448"/>
    </source>
</evidence>
<dbReference type="GO" id="GO:0015106">
    <property type="term" value="F:bicarbonate transmembrane transporter activity"/>
    <property type="evidence" value="ECO:0007669"/>
    <property type="project" value="TreeGrafter"/>
</dbReference>
<evidence type="ECO:0000256" key="19">
    <source>
        <dbReference type="RuleBase" id="RU362035"/>
    </source>
</evidence>
<feature type="transmembrane region" description="Helical" evidence="19">
    <location>
        <begin position="827"/>
        <end position="846"/>
    </location>
</feature>
<dbReference type="InterPro" id="IPR011531">
    <property type="entry name" value="HCO3_transpt-like_TM_dom"/>
</dbReference>
<keyword evidence="11 19" id="KW-0472">Membrane</keyword>
<feature type="transmembrane region" description="Helical" evidence="19">
    <location>
        <begin position="572"/>
        <end position="595"/>
    </location>
</feature>
<comment type="function">
    <text evidence="16">Functions both as a transporter that mediates electroneutral anion exchange across the cell membrane and as a structural protein. Component of the ankyrin-1 complex of the erythrocyte membrane; required for normal flexibility and stability of the erythrocyte membrane and for normal erythrocyte shape via the interactions of its cytoplasmic domain with cytoskeletal proteins, glycolytic enzymes, and hemoglobin. Functions as a transporter that mediates the 1:1 exchange of inorganic anions across the erythrocyte membrane. Mediates chloride-bicarbonate exchange in the kidney, and is required for normal acidification of the urine.</text>
</comment>
<dbReference type="Pfam" id="PF07565">
    <property type="entry name" value="Band_3_cyto"/>
    <property type="match status" value="1"/>
</dbReference>
<feature type="region of interest" description="Disordered" evidence="20">
    <location>
        <begin position="120"/>
        <end position="141"/>
    </location>
</feature>
<keyword evidence="8 19" id="KW-1133">Transmembrane helix</keyword>
<evidence type="ECO:0000256" key="20">
    <source>
        <dbReference type="SAM" id="MobiDB-lite"/>
    </source>
</evidence>
<dbReference type="EMBL" id="JH170545">
    <property type="protein sequence ID" value="EHB09251.1"/>
    <property type="molecule type" value="Genomic_DNA"/>
</dbReference>
<dbReference type="PROSITE" id="PS00219">
    <property type="entry name" value="ANION_EXCHANGER_1"/>
    <property type="match status" value="1"/>
</dbReference>
<feature type="transmembrane region" description="Helical" evidence="19">
    <location>
        <begin position="658"/>
        <end position="683"/>
    </location>
</feature>
<evidence type="ECO:0000256" key="14">
    <source>
        <dbReference type="ARBA" id="ARBA00023288"/>
    </source>
</evidence>
<dbReference type="InterPro" id="IPR003020">
    <property type="entry name" value="HCO3_transpt_euk"/>
</dbReference>
<feature type="domain" description="Bicarbonate transporter-like transmembrane" evidence="21">
    <location>
        <begin position="727"/>
        <end position="1035"/>
    </location>
</feature>
<evidence type="ECO:0000256" key="12">
    <source>
        <dbReference type="ARBA" id="ARBA00023139"/>
    </source>
</evidence>
<protein>
    <recommendedName>
        <fullName evidence="19">Anion exchange protein</fullName>
    </recommendedName>
</protein>
<dbReference type="STRING" id="10181.G5BIZ5"/>
<dbReference type="InParanoid" id="G5BIZ5"/>
<dbReference type="InterPro" id="IPR002977">
    <property type="entry name" value="Anion_exchange_1"/>
</dbReference>
<dbReference type="FunCoup" id="G5BIZ5">
    <property type="interactions" value="48"/>
</dbReference>
<feature type="region of interest" description="Disordered" evidence="20">
    <location>
        <begin position="1"/>
        <end position="89"/>
    </location>
</feature>
<evidence type="ECO:0000256" key="15">
    <source>
        <dbReference type="ARBA" id="ARBA00049347"/>
    </source>
</evidence>
<dbReference type="FunFam" id="1.10.287.570:FF:000001">
    <property type="entry name" value="Anion exchange protein"/>
    <property type="match status" value="1"/>
</dbReference>
<comment type="similarity">
    <text evidence="2 19">Belongs to the anion exchanger (TC 2.A.31) family.</text>
</comment>
<dbReference type="SUPFAM" id="SSF55804">
    <property type="entry name" value="Phoshotransferase/anion transport protein"/>
    <property type="match status" value="1"/>
</dbReference>
<dbReference type="AlphaFoldDB" id="G5BIZ5"/>
<feature type="transmembrane region" description="Helical" evidence="19">
    <location>
        <begin position="616"/>
        <end position="638"/>
    </location>
</feature>
<dbReference type="GO" id="GO:0008092">
    <property type="term" value="F:cytoskeletal protein binding"/>
    <property type="evidence" value="ECO:0007669"/>
    <property type="project" value="UniProtKB-ARBA"/>
</dbReference>
<evidence type="ECO:0000256" key="13">
    <source>
        <dbReference type="ARBA" id="ARBA00023180"/>
    </source>
</evidence>
<dbReference type="GO" id="GO:0016323">
    <property type="term" value="C:basolateral plasma membrane"/>
    <property type="evidence" value="ECO:0007669"/>
    <property type="project" value="UniProtKB-SubCell"/>
</dbReference>
<keyword evidence="10 19" id="KW-0406">Ion transport</keyword>
<comment type="subcellular location">
    <subcellularLocation>
        <location evidence="1">Basolateral cell membrane</location>
        <topology evidence="1">Multi-pass membrane protein</topology>
    </subcellularLocation>
    <subcellularLocation>
        <location evidence="19">Membrane</location>
        <topology evidence="19">Multi-pass membrane protein</topology>
    </subcellularLocation>
</comment>
<evidence type="ECO:0000313" key="24">
    <source>
        <dbReference type="Proteomes" id="UP000006813"/>
    </source>
</evidence>
<evidence type="ECO:0000259" key="21">
    <source>
        <dbReference type="Pfam" id="PF00955"/>
    </source>
</evidence>
<evidence type="ECO:0000256" key="10">
    <source>
        <dbReference type="ARBA" id="ARBA00023065"/>
    </source>
</evidence>
<dbReference type="PANTHER" id="PTHR11453">
    <property type="entry name" value="ANION EXCHANGE PROTEIN"/>
    <property type="match status" value="1"/>
</dbReference>
<feature type="transmembrane region" description="Helical" evidence="19">
    <location>
        <begin position="953"/>
        <end position="977"/>
    </location>
</feature>
<dbReference type="Pfam" id="PF00955">
    <property type="entry name" value="HCO3_cotransp"/>
    <property type="match status" value="2"/>
</dbReference>
<reference evidence="23 24" key="1">
    <citation type="journal article" date="2011" name="Nature">
        <title>Genome sequencing reveals insights into physiology and longevity of the naked mole rat.</title>
        <authorList>
            <person name="Kim E.B."/>
            <person name="Fang X."/>
            <person name="Fushan A.A."/>
            <person name="Huang Z."/>
            <person name="Lobanov A.V."/>
            <person name="Han L."/>
            <person name="Marino S.M."/>
            <person name="Sun X."/>
            <person name="Turanov A.A."/>
            <person name="Yang P."/>
            <person name="Yim S.H."/>
            <person name="Zhao X."/>
            <person name="Kasaikina M.V."/>
            <person name="Stoletzki N."/>
            <person name="Peng C."/>
            <person name="Polak P."/>
            <person name="Xiong Z."/>
            <person name="Kiezun A."/>
            <person name="Zhu Y."/>
            <person name="Chen Y."/>
            <person name="Kryukov G.V."/>
            <person name="Zhang Q."/>
            <person name="Peshkin L."/>
            <person name="Yang L."/>
            <person name="Bronson R.T."/>
            <person name="Buffenstein R."/>
            <person name="Wang B."/>
            <person name="Han C."/>
            <person name="Li Q."/>
            <person name="Chen L."/>
            <person name="Zhao W."/>
            <person name="Sunyaev S.R."/>
            <person name="Park T.J."/>
            <person name="Zhang G."/>
            <person name="Wang J."/>
            <person name="Gladyshev V.N."/>
        </authorList>
    </citation>
    <scope>NUCLEOTIDE SEQUENCE [LARGE SCALE GENOMIC DNA]</scope>
</reference>
<dbReference type="GO" id="GO:0008509">
    <property type="term" value="F:monoatomic anion transmembrane transporter activity"/>
    <property type="evidence" value="ECO:0007669"/>
    <property type="project" value="InterPro"/>
</dbReference>
<feature type="transmembrane region" description="Helical" evidence="19">
    <location>
        <begin position="997"/>
        <end position="1016"/>
    </location>
</feature>
<keyword evidence="9" id="KW-0007">Acetylation</keyword>
<keyword evidence="5" id="KW-0597">Phosphoprotein</keyword>
<feature type="transmembrane region" description="Helical" evidence="19">
    <location>
        <begin position="690"/>
        <end position="712"/>
    </location>
</feature>
<evidence type="ECO:0000256" key="5">
    <source>
        <dbReference type="ARBA" id="ARBA00022553"/>
    </source>
</evidence>
<dbReference type="NCBIfam" id="TIGR00834">
    <property type="entry name" value="ae"/>
    <property type="match status" value="1"/>
</dbReference>
<keyword evidence="13" id="KW-0325">Glycoprotein</keyword>
<feature type="domain" description="Bicarbonate transporter-like transmembrane" evidence="21">
    <location>
        <begin position="545"/>
        <end position="718"/>
    </location>
</feature>
<dbReference type="Proteomes" id="UP000006813">
    <property type="component" value="Unassembled WGS sequence"/>
</dbReference>
<dbReference type="PRINTS" id="PR01187">
    <property type="entry name" value="ANIONEXHNGR1"/>
</dbReference>
<name>G5BIZ5_HETGA</name>
<evidence type="ECO:0000256" key="7">
    <source>
        <dbReference type="ARBA" id="ARBA00022692"/>
    </source>
</evidence>
<proteinExistence type="inferred from homology"/>
<keyword evidence="4" id="KW-1003">Cell membrane</keyword>
<dbReference type="GO" id="GO:0051453">
    <property type="term" value="P:regulation of intracellular pH"/>
    <property type="evidence" value="ECO:0007669"/>
    <property type="project" value="TreeGrafter"/>
</dbReference>
<keyword evidence="14" id="KW-0449">Lipoprotein</keyword>
<dbReference type="InterPro" id="IPR016152">
    <property type="entry name" value="PTrfase/Anion_transptr"/>
</dbReference>
<evidence type="ECO:0000256" key="9">
    <source>
        <dbReference type="ARBA" id="ARBA00022990"/>
    </source>
</evidence>
<dbReference type="PANTHER" id="PTHR11453:SF12">
    <property type="entry name" value="BAND 3 ANION TRANSPORT PROTEIN"/>
    <property type="match status" value="1"/>
</dbReference>
<accession>G5BIZ5</accession>
<evidence type="ECO:0000256" key="8">
    <source>
        <dbReference type="ARBA" id="ARBA00022989"/>
    </source>
</evidence>
<feature type="transmembrane region" description="Helical" evidence="19">
    <location>
        <begin position="770"/>
        <end position="790"/>
    </location>
</feature>
<organism evidence="23 24">
    <name type="scientific">Heterocephalus glaber</name>
    <name type="common">Naked mole rat</name>
    <dbReference type="NCBI Taxonomy" id="10181"/>
    <lineage>
        <taxon>Eukaryota</taxon>
        <taxon>Metazoa</taxon>
        <taxon>Chordata</taxon>
        <taxon>Craniata</taxon>
        <taxon>Vertebrata</taxon>
        <taxon>Euteleostomi</taxon>
        <taxon>Mammalia</taxon>
        <taxon>Eutheria</taxon>
        <taxon>Euarchontoglires</taxon>
        <taxon>Glires</taxon>
        <taxon>Rodentia</taxon>
        <taxon>Hystricomorpha</taxon>
        <taxon>Bathyergidae</taxon>
        <taxon>Heterocephalus</taxon>
    </lineage>
</organism>
<dbReference type="PRINTS" id="PR00165">
    <property type="entry name" value="ANIONEXCHNGR"/>
</dbReference>
<dbReference type="Gene3D" id="3.40.930.10">
    <property type="entry name" value="Mannitol-specific EII, Chain A"/>
    <property type="match status" value="1"/>
</dbReference>
<keyword evidence="6" id="KW-0039">Anion exchange</keyword>
<evidence type="ECO:0000256" key="6">
    <source>
        <dbReference type="ARBA" id="ARBA00022681"/>
    </source>
</evidence>
<evidence type="ECO:0000313" key="23">
    <source>
        <dbReference type="EMBL" id="EHB09251.1"/>
    </source>
</evidence>
<feature type="transmembrane region" description="Helical" evidence="19">
    <location>
        <begin position="732"/>
        <end position="754"/>
    </location>
</feature>
<dbReference type="InterPro" id="IPR013769">
    <property type="entry name" value="Band3_cytoplasmic_dom"/>
</dbReference>
<evidence type="ECO:0000256" key="18">
    <source>
        <dbReference type="ARBA" id="ARBA00064256"/>
    </source>
</evidence>
<evidence type="ECO:0000256" key="16">
    <source>
        <dbReference type="ARBA" id="ARBA00059376"/>
    </source>
</evidence>
<dbReference type="FunFam" id="3.40.930.10:FF:000015">
    <property type="entry name" value="Anion exchange protein"/>
    <property type="match status" value="1"/>
</dbReference>
<evidence type="ECO:0000259" key="22">
    <source>
        <dbReference type="Pfam" id="PF07565"/>
    </source>
</evidence>
<feature type="transmembrane region" description="Helical" evidence="19">
    <location>
        <begin position="867"/>
        <end position="890"/>
    </location>
</feature>
<feature type="domain" description="Band 3 cytoplasmic" evidence="22">
    <location>
        <begin position="217"/>
        <end position="488"/>
    </location>
</feature>
<evidence type="ECO:0000256" key="1">
    <source>
        <dbReference type="ARBA" id="ARBA00004554"/>
    </source>
</evidence>
<evidence type="ECO:0000256" key="11">
    <source>
        <dbReference type="ARBA" id="ARBA00023136"/>
    </source>
</evidence>
<evidence type="ECO:0000256" key="2">
    <source>
        <dbReference type="ARBA" id="ARBA00010993"/>
    </source>
</evidence>
<dbReference type="PROSITE" id="PS00220">
    <property type="entry name" value="ANION_EXCHANGER_2"/>
    <property type="match status" value="1"/>
</dbReference>
<keyword evidence="3 19" id="KW-0813">Transport</keyword>
<keyword evidence="7 19" id="KW-0812">Transmembrane</keyword>
<gene>
    <name evidence="23" type="ORF">GW7_01550</name>
</gene>